<keyword evidence="1" id="KW-1133">Transmembrane helix</keyword>
<protein>
    <submittedName>
        <fullName evidence="2">Uncharacterized protein</fullName>
    </submittedName>
</protein>
<feature type="transmembrane region" description="Helical" evidence="1">
    <location>
        <begin position="295"/>
        <end position="312"/>
    </location>
</feature>
<keyword evidence="3" id="KW-1185">Reference proteome</keyword>
<organism evidence="2 3">
    <name type="scientific">Dibothriocephalus latus</name>
    <name type="common">Fish tapeworm</name>
    <name type="synonym">Diphyllobothrium latum</name>
    <dbReference type="NCBI Taxonomy" id="60516"/>
    <lineage>
        <taxon>Eukaryota</taxon>
        <taxon>Metazoa</taxon>
        <taxon>Spiralia</taxon>
        <taxon>Lophotrochozoa</taxon>
        <taxon>Platyhelminthes</taxon>
        <taxon>Cestoda</taxon>
        <taxon>Eucestoda</taxon>
        <taxon>Diphyllobothriidea</taxon>
        <taxon>Diphyllobothriidae</taxon>
        <taxon>Dibothriocephalus</taxon>
    </lineage>
</organism>
<keyword evidence="1" id="KW-0812">Transmembrane</keyword>
<sequence length="335" mass="37046">METTKEILTGLIGEENRIIQLRRQEEERADGKFRDLVGIRDVSSAEARDQNATLVSQTTVMGDAVEVLADQFESFGNEVVSELSDAESEIYNDTGKAVELWTGDDFPEQPRVNSRGFNRLLQGYVSIRRRIFPSGKTKQQSEKPVSVMSGERTEPPSCAGISGLCALLGLLLASVAYVAYCCHVSSTDDPQMTRLFVFAALFWFGLLLALFRRLVHQDSTQGGCFTPFSKLSDGWSNTRRRMKTSLVALKERTNCGKKAESILKLCVKVFTISAMLLVVCLCLVFLVILVNPRNLISLSGIALNLLFCIAISRHPGKVIFSSVYHSLSVSLCKIS</sequence>
<keyword evidence="1" id="KW-0472">Membrane</keyword>
<evidence type="ECO:0000313" key="2">
    <source>
        <dbReference type="EMBL" id="VDN10358.1"/>
    </source>
</evidence>
<dbReference type="EMBL" id="UYRU01048981">
    <property type="protein sequence ID" value="VDN10358.1"/>
    <property type="molecule type" value="Genomic_DNA"/>
</dbReference>
<dbReference type="OrthoDB" id="6075923at2759"/>
<dbReference type="Proteomes" id="UP000281553">
    <property type="component" value="Unassembled WGS sequence"/>
</dbReference>
<evidence type="ECO:0000313" key="3">
    <source>
        <dbReference type="Proteomes" id="UP000281553"/>
    </source>
</evidence>
<name>A0A3P7LKJ3_DIBLA</name>
<feature type="transmembrane region" description="Helical" evidence="1">
    <location>
        <begin position="158"/>
        <end position="180"/>
    </location>
</feature>
<feature type="transmembrane region" description="Helical" evidence="1">
    <location>
        <begin position="265"/>
        <end position="289"/>
    </location>
</feature>
<reference evidence="2 3" key="1">
    <citation type="submission" date="2018-11" db="EMBL/GenBank/DDBJ databases">
        <authorList>
            <consortium name="Pathogen Informatics"/>
        </authorList>
    </citation>
    <scope>NUCLEOTIDE SEQUENCE [LARGE SCALE GENOMIC DNA]</scope>
</reference>
<evidence type="ECO:0000256" key="1">
    <source>
        <dbReference type="SAM" id="Phobius"/>
    </source>
</evidence>
<gene>
    <name evidence="2" type="ORF">DILT_LOCUS6189</name>
</gene>
<dbReference type="AlphaFoldDB" id="A0A3P7LKJ3"/>
<proteinExistence type="predicted"/>
<accession>A0A3P7LKJ3</accession>
<feature type="transmembrane region" description="Helical" evidence="1">
    <location>
        <begin position="192"/>
        <end position="211"/>
    </location>
</feature>